<keyword evidence="3" id="KW-1185">Reference proteome</keyword>
<evidence type="ECO:0000313" key="2">
    <source>
        <dbReference type="EMBL" id="MDO5970169.1"/>
    </source>
</evidence>
<dbReference type="Pfam" id="PF14335">
    <property type="entry name" value="DUF4391"/>
    <property type="match status" value="1"/>
</dbReference>
<comment type="caution">
    <text evidence="2">The sequence shown here is derived from an EMBL/GenBank/DDBJ whole genome shotgun (WGS) entry which is preliminary data.</text>
</comment>
<keyword evidence="1" id="KW-0175">Coiled coil</keyword>
<dbReference type="RefSeq" id="WP_303277860.1">
    <property type="nucleotide sequence ID" value="NZ_JAUOEK010000117.1"/>
</dbReference>
<proteinExistence type="predicted"/>
<evidence type="ECO:0000256" key="1">
    <source>
        <dbReference type="SAM" id="Coils"/>
    </source>
</evidence>
<dbReference type="Proteomes" id="UP001176883">
    <property type="component" value="Unassembled WGS sequence"/>
</dbReference>
<dbReference type="EMBL" id="JAUOEK010000117">
    <property type="protein sequence ID" value="MDO5970169.1"/>
    <property type="molecule type" value="Genomic_DNA"/>
</dbReference>
<name>A0ABT8WAL9_9FLAO</name>
<sequence length="256" mass="29960">MAFQYNNILNIPERSILDKRLTKAFFLKNFSLSTAEKKLLNNNIQSMTWLASIKPATINIPAIINSDYNYEEIQIMVCTIADNKLNELAEKCMTLFQKYIPYQMLVIVEDTNEFKINVCDKRINKAETNKRTIDRFFITNNLSKLYKNNLSELFFKALDFKNLDKTNLELLYKSYIQAVVQFQAASITGSYQKRTNKRTAEDMQNLEAIELLERDIISLTSQIKKENQLNEKVQLNIKIQEKRKEIQSLKDTLTKV</sequence>
<organism evidence="2 3">
    <name type="scientific">Flavivirga aquimarina</name>
    <dbReference type="NCBI Taxonomy" id="2027862"/>
    <lineage>
        <taxon>Bacteria</taxon>
        <taxon>Pseudomonadati</taxon>
        <taxon>Bacteroidota</taxon>
        <taxon>Flavobacteriia</taxon>
        <taxon>Flavobacteriales</taxon>
        <taxon>Flavobacteriaceae</taxon>
        <taxon>Flavivirga</taxon>
    </lineage>
</organism>
<dbReference type="InterPro" id="IPR025503">
    <property type="entry name" value="DUF4391"/>
</dbReference>
<protein>
    <submittedName>
        <fullName evidence="2">DUF4391 domain-containing protein</fullName>
    </submittedName>
</protein>
<evidence type="ECO:0000313" key="3">
    <source>
        <dbReference type="Proteomes" id="UP001176883"/>
    </source>
</evidence>
<accession>A0ABT8WAL9</accession>
<gene>
    <name evidence="2" type="ORF">Q4Q35_10155</name>
</gene>
<feature type="coiled-coil region" evidence="1">
    <location>
        <begin position="209"/>
        <end position="252"/>
    </location>
</feature>
<reference evidence="2" key="1">
    <citation type="submission" date="2023-07" db="EMBL/GenBank/DDBJ databases">
        <title>Two novel species in the genus Flavivirga.</title>
        <authorList>
            <person name="Kwon K."/>
        </authorList>
    </citation>
    <scope>NUCLEOTIDE SEQUENCE</scope>
    <source>
        <strain evidence="2">KCTC 52353</strain>
    </source>
</reference>